<evidence type="ECO:0000313" key="3">
    <source>
        <dbReference type="Proteomes" id="UP000076532"/>
    </source>
</evidence>
<feature type="transmembrane region" description="Helical" evidence="1">
    <location>
        <begin position="44"/>
        <end position="62"/>
    </location>
</feature>
<sequence>MHPASWGLLEVFLAHYLGVANIMKVTKGIYGAYFLSFVSQYHSFFCSILYTTCLLAASLWFVS</sequence>
<gene>
    <name evidence="2" type="ORF">FIBSPDRAFT_875090</name>
</gene>
<evidence type="ECO:0000313" key="2">
    <source>
        <dbReference type="EMBL" id="KZP07834.1"/>
    </source>
</evidence>
<keyword evidence="1" id="KW-0472">Membrane</keyword>
<protein>
    <submittedName>
        <fullName evidence="2">Uncharacterized protein</fullName>
    </submittedName>
</protein>
<name>A0A165WR84_9AGAM</name>
<organism evidence="2 3">
    <name type="scientific">Athelia psychrophila</name>
    <dbReference type="NCBI Taxonomy" id="1759441"/>
    <lineage>
        <taxon>Eukaryota</taxon>
        <taxon>Fungi</taxon>
        <taxon>Dikarya</taxon>
        <taxon>Basidiomycota</taxon>
        <taxon>Agaricomycotina</taxon>
        <taxon>Agaricomycetes</taxon>
        <taxon>Agaricomycetidae</taxon>
        <taxon>Atheliales</taxon>
        <taxon>Atheliaceae</taxon>
        <taxon>Athelia</taxon>
    </lineage>
</organism>
<dbReference type="Proteomes" id="UP000076532">
    <property type="component" value="Unassembled WGS sequence"/>
</dbReference>
<dbReference type="EMBL" id="KV417739">
    <property type="protein sequence ID" value="KZP07834.1"/>
    <property type="molecule type" value="Genomic_DNA"/>
</dbReference>
<keyword evidence="1" id="KW-0812">Transmembrane</keyword>
<keyword evidence="1" id="KW-1133">Transmembrane helix</keyword>
<keyword evidence="3" id="KW-1185">Reference proteome</keyword>
<accession>A0A165WR84</accession>
<evidence type="ECO:0000256" key="1">
    <source>
        <dbReference type="SAM" id="Phobius"/>
    </source>
</evidence>
<reference evidence="2 3" key="1">
    <citation type="journal article" date="2016" name="Mol. Biol. Evol.">
        <title>Comparative Genomics of Early-Diverging Mushroom-Forming Fungi Provides Insights into the Origins of Lignocellulose Decay Capabilities.</title>
        <authorList>
            <person name="Nagy L.G."/>
            <person name="Riley R."/>
            <person name="Tritt A."/>
            <person name="Adam C."/>
            <person name="Daum C."/>
            <person name="Floudas D."/>
            <person name="Sun H."/>
            <person name="Yadav J.S."/>
            <person name="Pangilinan J."/>
            <person name="Larsson K.H."/>
            <person name="Matsuura K."/>
            <person name="Barry K."/>
            <person name="Labutti K."/>
            <person name="Kuo R."/>
            <person name="Ohm R.A."/>
            <person name="Bhattacharya S.S."/>
            <person name="Shirouzu T."/>
            <person name="Yoshinaga Y."/>
            <person name="Martin F.M."/>
            <person name="Grigoriev I.V."/>
            <person name="Hibbett D.S."/>
        </authorList>
    </citation>
    <scope>NUCLEOTIDE SEQUENCE [LARGE SCALE GENOMIC DNA]</scope>
    <source>
        <strain evidence="2 3">CBS 109695</strain>
    </source>
</reference>
<proteinExistence type="predicted"/>
<dbReference type="AlphaFoldDB" id="A0A165WR84"/>